<evidence type="ECO:0000313" key="2">
    <source>
        <dbReference type="Proteomes" id="UP001165427"/>
    </source>
</evidence>
<protein>
    <recommendedName>
        <fullName evidence="3">Acyl CoA:acetate/3-ketoacid CoA transferase, alpha subunit</fullName>
    </recommendedName>
</protein>
<dbReference type="RefSeq" id="WP_246914967.1">
    <property type="nucleotide sequence ID" value="NZ_JALJRB010000045.1"/>
</dbReference>
<dbReference type="Gene3D" id="3.40.1080.10">
    <property type="entry name" value="Glutaconate Coenzyme A-transferase"/>
    <property type="match status" value="2"/>
</dbReference>
<dbReference type="PANTHER" id="PTHR43293">
    <property type="entry name" value="ACETATE COA-TRANSFERASE YDIF"/>
    <property type="match status" value="1"/>
</dbReference>
<keyword evidence="2" id="KW-1185">Reference proteome</keyword>
<dbReference type="SMART" id="SM00882">
    <property type="entry name" value="CoA_trans"/>
    <property type="match status" value="1"/>
</dbReference>
<comment type="caution">
    <text evidence="1">The sequence shown here is derived from an EMBL/GenBank/DDBJ whole genome shotgun (WGS) entry which is preliminary data.</text>
</comment>
<sequence>MMDPAVRRLIADKLTLPVEEGEDKRCTLQEAVRRHIREKMVINMTAGVGALVYELVRAFWDKRPEFTIITPSLNLHLVALVKQRLARKILTSFAGINYPSPRPCPVVQNAYAAGEVDIEQWTMRTIPQRLLAGAMGWDFMPTHSLIGSTMAQDNQADFKTMPNPFGGQGEIGMLRALTPDITLVHAAVADRSGNTIITYPLAGDAYGAWGSAKGVIVSVEKIVSTEYIRQHAHMVRIPAYSVLAVCEAPFGSHPIGITQLGLPGFDAYFSDYDFMTEVNETTKDEAAFMRWVEEWILDVPDHAAYLDKVGGDRLVYLKGKAAPDAWQAETLKEGAGVDFNAPPNPVERMVLAASRVIAERCVRSGYSTLLAGIGLSNLAAWLALYDLRAQGHAVEVMAEVGMFGYMPRTSDPAVFSLHNMHTCKMLSNIETVLGVNVGGAQNRCLGVLGAGQIDMAGNANSTKISDKLLLVGSGGSNDIANTNQEAIVVMNAGPKRLVEKVPYITYAGTRVRTLITDVGLFEKLDGAPTFTLTAYLPAHDQESEAQCMERIKANVGWPLATAPNLRRLALPGADDLKLLRLFDPRKYYIG</sequence>
<dbReference type="InterPro" id="IPR004165">
    <property type="entry name" value="CoA_trans_fam_I"/>
</dbReference>
<reference evidence="1" key="1">
    <citation type="submission" date="2022-04" db="EMBL/GenBank/DDBJ databases">
        <title>Desulfatitalea alkaliphila sp. nov., a novel anaerobic sulfate-reducing bacterium isolated from terrestrial mud volcano, Taman Peninsula, Russia.</title>
        <authorList>
            <person name="Khomyakova M.A."/>
            <person name="Merkel A.Y."/>
            <person name="Slobodkin A.I."/>
        </authorList>
    </citation>
    <scope>NUCLEOTIDE SEQUENCE</scope>
    <source>
        <strain evidence="1">M08but</strain>
    </source>
</reference>
<dbReference type="Gene3D" id="3.30.30.40">
    <property type="match status" value="1"/>
</dbReference>
<dbReference type="InterPro" id="IPR037171">
    <property type="entry name" value="NagB/RpiA_transferase-like"/>
</dbReference>
<evidence type="ECO:0008006" key="3">
    <source>
        <dbReference type="Google" id="ProtNLM"/>
    </source>
</evidence>
<dbReference type="EMBL" id="JALJRB010000045">
    <property type="protein sequence ID" value="MCJ8503108.1"/>
    <property type="molecule type" value="Genomic_DNA"/>
</dbReference>
<gene>
    <name evidence="1" type="ORF">MRX98_21220</name>
</gene>
<dbReference type="AlphaFoldDB" id="A0AA41RE63"/>
<dbReference type="SUPFAM" id="SSF100950">
    <property type="entry name" value="NagB/RpiA/CoA transferase-like"/>
    <property type="match status" value="2"/>
</dbReference>
<proteinExistence type="predicted"/>
<dbReference type="Pfam" id="PF01144">
    <property type="entry name" value="CoA_trans"/>
    <property type="match status" value="1"/>
</dbReference>
<name>A0AA41RE63_9BACT</name>
<dbReference type="Proteomes" id="UP001165427">
    <property type="component" value="Unassembled WGS sequence"/>
</dbReference>
<evidence type="ECO:0000313" key="1">
    <source>
        <dbReference type="EMBL" id="MCJ8503108.1"/>
    </source>
</evidence>
<dbReference type="GO" id="GO:0008410">
    <property type="term" value="F:CoA-transferase activity"/>
    <property type="evidence" value="ECO:0007669"/>
    <property type="project" value="InterPro"/>
</dbReference>
<organism evidence="1 2">
    <name type="scientific">Desulfatitalea alkaliphila</name>
    <dbReference type="NCBI Taxonomy" id="2929485"/>
    <lineage>
        <taxon>Bacteria</taxon>
        <taxon>Pseudomonadati</taxon>
        <taxon>Thermodesulfobacteriota</taxon>
        <taxon>Desulfobacteria</taxon>
        <taxon>Desulfobacterales</taxon>
        <taxon>Desulfosarcinaceae</taxon>
        <taxon>Desulfatitalea</taxon>
    </lineage>
</organism>
<dbReference type="PANTHER" id="PTHR43293:SF3">
    <property type="entry name" value="CHOLESTEROL RING-CLEAVING HYDROLASE IPDB SUBUNIT"/>
    <property type="match status" value="1"/>
</dbReference>
<accession>A0AA41RE63</accession>